<organism evidence="2 3">
    <name type="scientific">Ceratitis capitata</name>
    <name type="common">Mediterranean fruit fly</name>
    <name type="synonym">Tephritis capitata</name>
    <dbReference type="NCBI Taxonomy" id="7213"/>
    <lineage>
        <taxon>Eukaryota</taxon>
        <taxon>Metazoa</taxon>
        <taxon>Ecdysozoa</taxon>
        <taxon>Arthropoda</taxon>
        <taxon>Hexapoda</taxon>
        <taxon>Insecta</taxon>
        <taxon>Pterygota</taxon>
        <taxon>Neoptera</taxon>
        <taxon>Endopterygota</taxon>
        <taxon>Diptera</taxon>
        <taxon>Brachycera</taxon>
        <taxon>Muscomorpha</taxon>
        <taxon>Tephritoidea</taxon>
        <taxon>Tephritidae</taxon>
        <taxon>Ceratitis</taxon>
        <taxon>Ceratitis</taxon>
    </lineage>
</organism>
<accession>A0A811UKD8</accession>
<dbReference type="AlphaFoldDB" id="A0A811UKD8"/>
<dbReference type="Proteomes" id="UP000606786">
    <property type="component" value="Unassembled WGS sequence"/>
</dbReference>
<comment type="caution">
    <text evidence="2">The sequence shown here is derived from an EMBL/GenBank/DDBJ whole genome shotgun (WGS) entry which is preliminary data.</text>
</comment>
<evidence type="ECO:0000313" key="3">
    <source>
        <dbReference type="Proteomes" id="UP000606786"/>
    </source>
</evidence>
<feature type="compositionally biased region" description="Polar residues" evidence="1">
    <location>
        <begin position="144"/>
        <end position="153"/>
    </location>
</feature>
<evidence type="ECO:0000256" key="1">
    <source>
        <dbReference type="SAM" id="MobiDB-lite"/>
    </source>
</evidence>
<dbReference type="EMBL" id="CAJHJT010000012">
    <property type="protein sequence ID" value="CAD6999672.1"/>
    <property type="molecule type" value="Genomic_DNA"/>
</dbReference>
<reference evidence="2" key="1">
    <citation type="submission" date="2020-11" db="EMBL/GenBank/DDBJ databases">
        <authorList>
            <person name="Whitehead M."/>
        </authorList>
    </citation>
    <scope>NUCLEOTIDE SEQUENCE</scope>
    <source>
        <strain evidence="2">EGII</strain>
    </source>
</reference>
<dbReference type="OrthoDB" id="7790848at2759"/>
<sequence length="172" mass="19558">MSSWNNICRVCSSPAEYEIFEKIPAYLHASLNEFLHWQKPINVLVEETTGLKYEFKSRIPTTPKKPRAKENVDKDSVLITAQELTFTTEHQIDTNILNTNNTQDQDKDINAGLRDQSQNRRKDDAALDASNAADDQYGKDECGTETSSENNDPAANGKIFFLIQKKVFKKMI</sequence>
<evidence type="ECO:0000313" key="2">
    <source>
        <dbReference type="EMBL" id="CAD6999672.1"/>
    </source>
</evidence>
<name>A0A811UKD8_CERCA</name>
<keyword evidence="3" id="KW-1185">Reference proteome</keyword>
<protein>
    <submittedName>
        <fullName evidence="2">(Mediterranean fruit fly) hypothetical protein</fullName>
    </submittedName>
</protein>
<feature type="region of interest" description="Disordered" evidence="1">
    <location>
        <begin position="97"/>
        <end position="154"/>
    </location>
</feature>
<gene>
    <name evidence="2" type="ORF">CCAP1982_LOCUS8202</name>
</gene>
<proteinExistence type="predicted"/>